<keyword evidence="2" id="KW-0378">Hydrolase</keyword>
<dbReference type="EMBL" id="BAABHS010000017">
    <property type="protein sequence ID" value="GAA4975909.1"/>
    <property type="molecule type" value="Genomic_DNA"/>
</dbReference>
<dbReference type="PANTHER" id="PTHR46825">
    <property type="entry name" value="D-ALANYL-D-ALANINE-CARBOXYPEPTIDASE/ENDOPEPTIDASE AMPH"/>
    <property type="match status" value="1"/>
</dbReference>
<comment type="caution">
    <text evidence="2">The sequence shown here is derived from an EMBL/GenBank/DDBJ whole genome shotgun (WGS) entry which is preliminary data.</text>
</comment>
<protein>
    <submittedName>
        <fullName evidence="2">Serine hydrolase domain-containing protein</fullName>
    </submittedName>
</protein>
<dbReference type="InterPro" id="IPR012338">
    <property type="entry name" value="Beta-lactam/transpept-like"/>
</dbReference>
<name>A0ABP9HQI7_9ACTN</name>
<dbReference type="RefSeq" id="WP_345677761.1">
    <property type="nucleotide sequence ID" value="NZ_BAABHS010000017.1"/>
</dbReference>
<dbReference type="SUPFAM" id="SSF56601">
    <property type="entry name" value="beta-lactamase/transpeptidase-like"/>
    <property type="match status" value="1"/>
</dbReference>
<proteinExistence type="predicted"/>
<organism evidence="2 3">
    <name type="scientific">Yinghuangia aomiensis</name>
    <dbReference type="NCBI Taxonomy" id="676205"/>
    <lineage>
        <taxon>Bacteria</taxon>
        <taxon>Bacillati</taxon>
        <taxon>Actinomycetota</taxon>
        <taxon>Actinomycetes</taxon>
        <taxon>Kitasatosporales</taxon>
        <taxon>Streptomycetaceae</taxon>
        <taxon>Yinghuangia</taxon>
    </lineage>
</organism>
<dbReference type="InterPro" id="IPR001466">
    <property type="entry name" value="Beta-lactam-related"/>
</dbReference>
<gene>
    <name evidence="2" type="ORF">GCM10023205_48630</name>
</gene>
<evidence type="ECO:0000313" key="2">
    <source>
        <dbReference type="EMBL" id="GAA4975909.1"/>
    </source>
</evidence>
<accession>A0ABP9HQI7</accession>
<sequence>MTSTAPAPTAAPAPARPSELDERLAAMLRAVDAPDVVVAVSVRGRRTVVSGGSAPEPTVPRTGQRYELGSLTKTFTCLLACEMAARGVIRLDDPVADYLPAGNRRAPGMSLRHLVTHTSGLPRIPRDLVLGALTRPHHNPYTGYGDARLLRTFAGARLRSAPGRRWHYSNFGIALLGRALAEAAGKPYDALLDERVLRPLGLTDTAADLGRADVPGDAVGRAGDGTTVVPSTGMGAFAPAGAVRATPGDLLTYAEAHLAPDATPLAEALRSACALQLEHGWPRRSGQTLGWIRHPAEQGPLLFHPGATFGQQAYAGFHPPTGTALVALATRRGRSCRVVQAAYELLYALAESGEPVARSR</sequence>
<feature type="domain" description="Beta-lactamase-related" evidence="1">
    <location>
        <begin position="27"/>
        <end position="346"/>
    </location>
</feature>
<dbReference type="GO" id="GO:0016787">
    <property type="term" value="F:hydrolase activity"/>
    <property type="evidence" value="ECO:0007669"/>
    <property type="project" value="UniProtKB-KW"/>
</dbReference>
<reference evidence="3" key="1">
    <citation type="journal article" date="2019" name="Int. J. Syst. Evol. Microbiol.">
        <title>The Global Catalogue of Microorganisms (GCM) 10K type strain sequencing project: providing services to taxonomists for standard genome sequencing and annotation.</title>
        <authorList>
            <consortium name="The Broad Institute Genomics Platform"/>
            <consortium name="The Broad Institute Genome Sequencing Center for Infectious Disease"/>
            <person name="Wu L."/>
            <person name="Ma J."/>
        </authorList>
    </citation>
    <scope>NUCLEOTIDE SEQUENCE [LARGE SCALE GENOMIC DNA]</scope>
    <source>
        <strain evidence="3">JCM 17986</strain>
    </source>
</reference>
<dbReference type="Proteomes" id="UP001500466">
    <property type="component" value="Unassembled WGS sequence"/>
</dbReference>
<keyword evidence="3" id="KW-1185">Reference proteome</keyword>
<evidence type="ECO:0000259" key="1">
    <source>
        <dbReference type="Pfam" id="PF00144"/>
    </source>
</evidence>
<dbReference type="InterPro" id="IPR050491">
    <property type="entry name" value="AmpC-like"/>
</dbReference>
<evidence type="ECO:0000313" key="3">
    <source>
        <dbReference type="Proteomes" id="UP001500466"/>
    </source>
</evidence>
<dbReference type="Pfam" id="PF00144">
    <property type="entry name" value="Beta-lactamase"/>
    <property type="match status" value="1"/>
</dbReference>
<dbReference type="Gene3D" id="3.40.710.10">
    <property type="entry name" value="DD-peptidase/beta-lactamase superfamily"/>
    <property type="match status" value="1"/>
</dbReference>
<dbReference type="PANTHER" id="PTHR46825:SF7">
    <property type="entry name" value="D-ALANYL-D-ALANINE CARBOXYPEPTIDASE"/>
    <property type="match status" value="1"/>
</dbReference>